<keyword evidence="2" id="KW-0378">Hydrolase</keyword>
<name>A0A8S5QE52_9CAUD</name>
<sequence length="314" mass="36454">MPKPNSTADKTPANKQKGKKQCTCCHKEKRMPEFYLSYSPMYSLDERVPVCKECCKNSCLNDDGSINFEKLKELLRNIDKPLYYDLISSAEESIKKENSYLSDEDLQFKGYDILSKYFTLVAMRQDRAKSYSDSEKEGFMHQNSNRKKDEKHNISKKYSNIIENDVAKLKEENIEDFIYDDIWMGKYTQKDIAYLNKYYAGLERDYKIITENHRDYARKIAKASLQMDKAFDEMINGIDGADARYKNAREAFDTLSKSAKFSESTRSVNDVGISSFSKVAAMVEAHNWIPEHKPLKKDVIDEMIDYLSTITKSL</sequence>
<feature type="region of interest" description="Disordered" evidence="1">
    <location>
        <begin position="1"/>
        <end position="20"/>
    </location>
</feature>
<accession>A0A8S5QE52</accession>
<reference evidence="2" key="1">
    <citation type="journal article" date="2021" name="Proc. Natl. Acad. Sci. U.S.A.">
        <title>A Catalog of Tens of Thousands of Viruses from Human Metagenomes Reveals Hidden Associations with Chronic Diseases.</title>
        <authorList>
            <person name="Tisza M.J."/>
            <person name="Buck C.B."/>
        </authorList>
    </citation>
    <scope>NUCLEOTIDE SEQUENCE</scope>
    <source>
        <strain evidence="2">Ctr2f5</strain>
    </source>
</reference>
<protein>
    <submittedName>
        <fullName evidence="2">His-Me finger endonuclease beta4-alpha2 domain</fullName>
    </submittedName>
</protein>
<organism evidence="2">
    <name type="scientific">Siphoviridae sp. ctr2f5</name>
    <dbReference type="NCBI Taxonomy" id="2825684"/>
    <lineage>
        <taxon>Viruses</taxon>
        <taxon>Duplodnaviria</taxon>
        <taxon>Heunggongvirae</taxon>
        <taxon>Uroviricota</taxon>
        <taxon>Caudoviricetes</taxon>
    </lineage>
</organism>
<evidence type="ECO:0000313" key="2">
    <source>
        <dbReference type="EMBL" id="DAE17352.1"/>
    </source>
</evidence>
<keyword evidence="2" id="KW-0540">Nuclease</keyword>
<keyword evidence="2" id="KW-0255">Endonuclease</keyword>
<evidence type="ECO:0000256" key="1">
    <source>
        <dbReference type="SAM" id="MobiDB-lite"/>
    </source>
</evidence>
<proteinExistence type="predicted"/>
<dbReference type="GO" id="GO:0004519">
    <property type="term" value="F:endonuclease activity"/>
    <property type="evidence" value="ECO:0007669"/>
    <property type="project" value="UniProtKB-KW"/>
</dbReference>
<dbReference type="EMBL" id="BK015639">
    <property type="protein sequence ID" value="DAE17352.1"/>
    <property type="molecule type" value="Genomic_DNA"/>
</dbReference>